<comment type="caution">
    <text evidence="2">The sequence shown here is derived from an EMBL/GenBank/DDBJ whole genome shotgun (WGS) entry which is preliminary data.</text>
</comment>
<gene>
    <name evidence="2" type="ORF">PY092_16350</name>
</gene>
<dbReference type="EC" id="3.1.21.-" evidence="2"/>
<reference evidence="2 3" key="1">
    <citation type="submission" date="2023-03" db="EMBL/GenBank/DDBJ databases">
        <title>Muricauda XX sp. nov. and Muricauda XXX sp. nov., two novel species isolated from Okinawa Trough.</title>
        <authorList>
            <person name="Cao W."/>
            <person name="Deng X."/>
        </authorList>
    </citation>
    <scope>NUCLEOTIDE SEQUENCE [LARGE SCALE GENOMIC DNA]</scope>
    <source>
        <strain evidence="2 3">334s03</strain>
    </source>
</reference>
<dbReference type="Gene3D" id="3.40.1350.10">
    <property type="match status" value="1"/>
</dbReference>
<dbReference type="GO" id="GO:0004519">
    <property type="term" value="F:endonuclease activity"/>
    <property type="evidence" value="ECO:0007669"/>
    <property type="project" value="UniProtKB-KW"/>
</dbReference>
<dbReference type="SUPFAM" id="SSF52980">
    <property type="entry name" value="Restriction endonuclease-like"/>
    <property type="match status" value="1"/>
</dbReference>
<keyword evidence="3" id="KW-1185">Reference proteome</keyword>
<protein>
    <submittedName>
        <fullName evidence="2">Restriction endonuclease</fullName>
        <ecNumber evidence="2">3.1.21.-</ecNumber>
    </submittedName>
</protein>
<dbReference type="GO" id="GO:0016787">
    <property type="term" value="F:hydrolase activity"/>
    <property type="evidence" value="ECO:0007669"/>
    <property type="project" value="UniProtKB-KW"/>
</dbReference>
<proteinExistence type="predicted"/>
<dbReference type="InterPro" id="IPR011335">
    <property type="entry name" value="Restrct_endonuc-II-like"/>
</dbReference>
<keyword evidence="2" id="KW-0255">Endonuclease</keyword>
<dbReference type="CDD" id="cd22308">
    <property type="entry name" value="Af1548-like"/>
    <property type="match status" value="1"/>
</dbReference>
<dbReference type="RefSeq" id="WP_275616883.1">
    <property type="nucleotide sequence ID" value="NZ_JARFVB010000014.1"/>
</dbReference>
<name>A0ABT5Y2Q2_9FLAO</name>
<dbReference type="Pfam" id="PF04471">
    <property type="entry name" value="Mrr_cat"/>
    <property type="match status" value="1"/>
</dbReference>
<dbReference type="EMBL" id="JARFVB010000014">
    <property type="protein sequence ID" value="MDF0717735.1"/>
    <property type="molecule type" value="Genomic_DNA"/>
</dbReference>
<keyword evidence="2" id="KW-0540">Nuclease</keyword>
<dbReference type="InterPro" id="IPR007560">
    <property type="entry name" value="Restrct_endonuc_IV_Mrr"/>
</dbReference>
<evidence type="ECO:0000259" key="1">
    <source>
        <dbReference type="Pfam" id="PF04471"/>
    </source>
</evidence>
<organism evidence="2 3">
    <name type="scientific">Flagellimonas yonaguniensis</name>
    <dbReference type="NCBI Taxonomy" id="3031325"/>
    <lineage>
        <taxon>Bacteria</taxon>
        <taxon>Pseudomonadati</taxon>
        <taxon>Bacteroidota</taxon>
        <taxon>Flavobacteriia</taxon>
        <taxon>Flavobacteriales</taxon>
        <taxon>Flavobacteriaceae</taxon>
        <taxon>Flagellimonas</taxon>
    </lineage>
</organism>
<dbReference type="InterPro" id="IPR011856">
    <property type="entry name" value="tRNA_endonuc-like_dom_sf"/>
</dbReference>
<feature type="domain" description="Restriction endonuclease type IV Mrr" evidence="1">
    <location>
        <begin position="88"/>
        <end position="199"/>
    </location>
</feature>
<keyword evidence="2" id="KW-0378">Hydrolase</keyword>
<dbReference type="Proteomes" id="UP001221366">
    <property type="component" value="Unassembled WGS sequence"/>
</dbReference>
<accession>A0ABT5Y2Q2</accession>
<sequence length="278" mass="31866">MEKRIKVFDDYHELVPFSMEKLADSIKVIGLPEPKQQFVLNQVKSILYDGIPVEEIFEYVFKLLKEEGSSSAAKYKLKRALFELGPTGYPFENYIGAILTQMGFNTDVGVILPGKCVNHEVDVMATKEGKAFIVECKFHSSDERKSNVKAPLYIKARFDDVRDTWNNKDVEIIGGWLITNTCFTEDAIAYANCENLMLLSWDYPKKRGLRAMIDLFKMYPVTCSTILSKKEKQELINRNIVLCKDVVDNPKVLNQFRISMDKKQQIIDEFKAIVAHNG</sequence>
<evidence type="ECO:0000313" key="3">
    <source>
        <dbReference type="Proteomes" id="UP001221366"/>
    </source>
</evidence>
<evidence type="ECO:0000313" key="2">
    <source>
        <dbReference type="EMBL" id="MDF0717735.1"/>
    </source>
</evidence>